<dbReference type="InterPro" id="IPR001763">
    <property type="entry name" value="Rhodanese-like_dom"/>
</dbReference>
<dbReference type="PANTHER" id="PTHR10828">
    <property type="entry name" value="M-PHASE INDUCER PHOSPHATASE DUAL SPECIFICITY PHOSPHATASE CDC25"/>
    <property type="match status" value="1"/>
</dbReference>
<name>A0AAE8MNQ6_9PEZI</name>
<evidence type="ECO:0000256" key="3">
    <source>
        <dbReference type="ARBA" id="ARBA00022618"/>
    </source>
</evidence>
<dbReference type="GO" id="GO:0004725">
    <property type="term" value="F:protein tyrosine phosphatase activity"/>
    <property type="evidence" value="ECO:0007669"/>
    <property type="project" value="UniProtKB-UniRule"/>
</dbReference>
<dbReference type="PROSITE" id="PS50206">
    <property type="entry name" value="RHODANESE_3"/>
    <property type="match status" value="1"/>
</dbReference>
<dbReference type="SMART" id="SM00450">
    <property type="entry name" value="RHOD"/>
    <property type="match status" value="1"/>
</dbReference>
<organism evidence="13 14">
    <name type="scientific">Cephalotrichum gorgonifer</name>
    <dbReference type="NCBI Taxonomy" id="2041049"/>
    <lineage>
        <taxon>Eukaryota</taxon>
        <taxon>Fungi</taxon>
        <taxon>Dikarya</taxon>
        <taxon>Ascomycota</taxon>
        <taxon>Pezizomycotina</taxon>
        <taxon>Sordariomycetes</taxon>
        <taxon>Hypocreomycetidae</taxon>
        <taxon>Microascales</taxon>
        <taxon>Microascaceae</taxon>
        <taxon>Cephalotrichum</taxon>
    </lineage>
</organism>
<keyword evidence="3 10" id="KW-0132">Cell division</keyword>
<dbReference type="InterPro" id="IPR036873">
    <property type="entry name" value="Rhodanese-like_dom_sf"/>
</dbReference>
<feature type="region of interest" description="Disordered" evidence="11">
    <location>
        <begin position="146"/>
        <end position="172"/>
    </location>
</feature>
<gene>
    <name evidence="13" type="ORF">DNG_00344</name>
</gene>
<evidence type="ECO:0000313" key="13">
    <source>
        <dbReference type="EMBL" id="SPN96824.1"/>
    </source>
</evidence>
<dbReference type="AlphaFoldDB" id="A0AAE8MNQ6"/>
<reference evidence="13" key="1">
    <citation type="submission" date="2018-03" db="EMBL/GenBank/DDBJ databases">
        <authorList>
            <person name="Guldener U."/>
        </authorList>
    </citation>
    <scope>NUCLEOTIDE SEQUENCE</scope>
</reference>
<evidence type="ECO:0000256" key="4">
    <source>
        <dbReference type="ARBA" id="ARBA00022776"/>
    </source>
</evidence>
<feature type="region of interest" description="Disordered" evidence="11">
    <location>
        <begin position="204"/>
        <end position="227"/>
    </location>
</feature>
<dbReference type="GO" id="GO:0010971">
    <property type="term" value="P:positive regulation of G2/M transition of mitotic cell cycle"/>
    <property type="evidence" value="ECO:0007669"/>
    <property type="project" value="TreeGrafter"/>
</dbReference>
<dbReference type="FunFam" id="3.40.250.10:FF:000021">
    <property type="entry name" value="M-phase inducer phosphatase cdc-25.2"/>
    <property type="match status" value="1"/>
</dbReference>
<dbReference type="GO" id="GO:0005634">
    <property type="term" value="C:nucleus"/>
    <property type="evidence" value="ECO:0007669"/>
    <property type="project" value="TreeGrafter"/>
</dbReference>
<dbReference type="GO" id="GO:0000086">
    <property type="term" value="P:G2/M transition of mitotic cell cycle"/>
    <property type="evidence" value="ECO:0007669"/>
    <property type="project" value="TreeGrafter"/>
</dbReference>
<dbReference type="CDD" id="cd01530">
    <property type="entry name" value="Cdc25"/>
    <property type="match status" value="1"/>
</dbReference>
<dbReference type="SUPFAM" id="SSF52821">
    <property type="entry name" value="Rhodanese/Cell cycle control phosphatase"/>
    <property type="match status" value="1"/>
</dbReference>
<evidence type="ECO:0000256" key="9">
    <source>
        <dbReference type="ARBA" id="ARBA00067190"/>
    </source>
</evidence>
<keyword evidence="5 10" id="KW-0378">Hydrolase</keyword>
<evidence type="ECO:0000256" key="11">
    <source>
        <dbReference type="SAM" id="MobiDB-lite"/>
    </source>
</evidence>
<accession>A0AAE8MNQ6</accession>
<protein>
    <recommendedName>
        <fullName evidence="9 10">M-phase inducer phosphatase</fullName>
        <ecNumber evidence="2 10">3.1.3.48</ecNumber>
    </recommendedName>
</protein>
<evidence type="ECO:0000256" key="1">
    <source>
        <dbReference type="ARBA" id="ARBA00011065"/>
    </source>
</evidence>
<feature type="region of interest" description="Disordered" evidence="11">
    <location>
        <begin position="274"/>
        <end position="337"/>
    </location>
</feature>
<comment type="similarity">
    <text evidence="1 10">Belongs to the MPI phosphatase family.</text>
</comment>
<dbReference type="GO" id="GO:0005737">
    <property type="term" value="C:cytoplasm"/>
    <property type="evidence" value="ECO:0007669"/>
    <property type="project" value="TreeGrafter"/>
</dbReference>
<keyword evidence="4 10" id="KW-0498">Mitosis</keyword>
<comment type="catalytic activity">
    <reaction evidence="8 10">
        <text>O-phospho-L-tyrosyl-[protein] + H2O = L-tyrosyl-[protein] + phosphate</text>
        <dbReference type="Rhea" id="RHEA:10684"/>
        <dbReference type="Rhea" id="RHEA-COMP:10136"/>
        <dbReference type="Rhea" id="RHEA-COMP:20101"/>
        <dbReference type="ChEBI" id="CHEBI:15377"/>
        <dbReference type="ChEBI" id="CHEBI:43474"/>
        <dbReference type="ChEBI" id="CHEBI:46858"/>
        <dbReference type="ChEBI" id="CHEBI:61978"/>
        <dbReference type="EC" id="3.1.3.48"/>
    </reaction>
</comment>
<feature type="domain" description="Rhodanese" evidence="12">
    <location>
        <begin position="409"/>
        <end position="513"/>
    </location>
</feature>
<dbReference type="EC" id="3.1.3.48" evidence="2 10"/>
<keyword evidence="14" id="KW-1185">Reference proteome</keyword>
<feature type="region of interest" description="Disordered" evidence="11">
    <location>
        <begin position="21"/>
        <end position="45"/>
    </location>
</feature>
<evidence type="ECO:0000256" key="5">
    <source>
        <dbReference type="ARBA" id="ARBA00022801"/>
    </source>
</evidence>
<comment type="function">
    <text evidence="10">Tyrosine protein phosphatase which functions as a dosage-dependent inducer of mitotic progression.</text>
</comment>
<dbReference type="PANTHER" id="PTHR10828:SF17">
    <property type="entry name" value="PROTEIN-TYROSINE-PHOSPHATASE"/>
    <property type="match status" value="1"/>
</dbReference>
<dbReference type="GO" id="GO:0051301">
    <property type="term" value="P:cell division"/>
    <property type="evidence" value="ECO:0007669"/>
    <property type="project" value="UniProtKB-UniRule"/>
</dbReference>
<dbReference type="Proteomes" id="UP001187682">
    <property type="component" value="Unassembled WGS sequence"/>
</dbReference>
<keyword evidence="7 10" id="KW-0131">Cell cycle</keyword>
<comment type="caution">
    <text evidence="13">The sequence shown here is derived from an EMBL/GenBank/DDBJ whole genome shotgun (WGS) entry which is preliminary data.</text>
</comment>
<evidence type="ECO:0000256" key="2">
    <source>
        <dbReference type="ARBA" id="ARBA00013064"/>
    </source>
</evidence>
<dbReference type="Gene3D" id="3.40.250.10">
    <property type="entry name" value="Rhodanese-like domain"/>
    <property type="match status" value="1"/>
</dbReference>
<dbReference type="Pfam" id="PF00581">
    <property type="entry name" value="Rhodanese"/>
    <property type="match status" value="1"/>
</dbReference>
<dbReference type="GO" id="GO:0110032">
    <property type="term" value="P:positive regulation of G2/MI transition of meiotic cell cycle"/>
    <property type="evidence" value="ECO:0007669"/>
    <property type="project" value="TreeGrafter"/>
</dbReference>
<evidence type="ECO:0000256" key="10">
    <source>
        <dbReference type="RuleBase" id="RU368028"/>
    </source>
</evidence>
<sequence length="587" mass="65397">MEELSPLAAIHRPRFTQPWTKKDPFVSLPRAAGTGGGMGLRERLHKPTPDYLNFKNVRGSSPAASLAADLSQNFRLDNDSSPRFATPRRNLFSAAVMMGAEGREYLATPEIASSSPLTMEDMLQDSPLPNTAHAPTFLDVEIMSPTQAHDDDANTPDVDTEDYDTNESSMYDTTESSLYDFDSMMEDSPAPVSRKASFELPRFSAADRRAPRRPSLSRKAYTSMVHTRGVSAESQLPYFRFGESKSSLGDPRFDFGDAKLSFGDSKLGRATSATSLGDSFENRPPQLTRPPSAGAVPASLRYRMPSFNGPSSSRNGSPAGPVRRGSNPFSRSRKHFRRSLSMFEHPQDVMKPKMDRAAAVCNVLESVADIEDVQEPKLPHFSSGDSGDTIPRISGDTLIDVLNGKYSSEFDHKMIIDCRFEYEYDGGHIDGAVNYNDKELLASHLFDTPMEGRTLIVLHCEYSAHRAPLIARHIRSQDRTVNAVNYPKLTYPDVYILSGGYSEFFEAHRCRCYPQNYIEMSDEKHQRTCERELGRLKARKQPTLSRARTFAFGATVEGSPFGKRRSFDEFSLGSPGETGRRTRIVTL</sequence>
<dbReference type="EMBL" id="ONZQ02000001">
    <property type="protein sequence ID" value="SPN96824.1"/>
    <property type="molecule type" value="Genomic_DNA"/>
</dbReference>
<dbReference type="InterPro" id="IPR000751">
    <property type="entry name" value="MPI_Phosphatase"/>
</dbReference>
<evidence type="ECO:0000256" key="6">
    <source>
        <dbReference type="ARBA" id="ARBA00022912"/>
    </source>
</evidence>
<dbReference type="PRINTS" id="PR00716">
    <property type="entry name" value="MPIPHPHTASE"/>
</dbReference>
<evidence type="ECO:0000259" key="12">
    <source>
        <dbReference type="PROSITE" id="PS50206"/>
    </source>
</evidence>
<evidence type="ECO:0000256" key="8">
    <source>
        <dbReference type="ARBA" id="ARBA00051722"/>
    </source>
</evidence>
<proteinExistence type="inferred from homology"/>
<evidence type="ECO:0000256" key="7">
    <source>
        <dbReference type="ARBA" id="ARBA00023306"/>
    </source>
</evidence>
<evidence type="ECO:0000313" key="14">
    <source>
        <dbReference type="Proteomes" id="UP001187682"/>
    </source>
</evidence>
<keyword evidence="6 10" id="KW-0904">Protein phosphatase</keyword>